<keyword evidence="3" id="KW-1185">Reference proteome</keyword>
<dbReference type="Pfam" id="PF13470">
    <property type="entry name" value="PIN_3"/>
    <property type="match status" value="1"/>
</dbReference>
<name>A0ABR7WR82_9SPHI</name>
<gene>
    <name evidence="2" type="ORF">IDJ77_13425</name>
</gene>
<accession>A0ABR7WR82</accession>
<dbReference type="InterPro" id="IPR002716">
    <property type="entry name" value="PIN_dom"/>
</dbReference>
<evidence type="ECO:0000259" key="1">
    <source>
        <dbReference type="Pfam" id="PF13470"/>
    </source>
</evidence>
<comment type="caution">
    <text evidence="2">The sequence shown here is derived from an EMBL/GenBank/DDBJ whole genome shotgun (WGS) entry which is preliminary data.</text>
</comment>
<dbReference type="Proteomes" id="UP000606600">
    <property type="component" value="Unassembled WGS sequence"/>
</dbReference>
<evidence type="ECO:0000313" key="2">
    <source>
        <dbReference type="EMBL" id="MBD1364816.1"/>
    </source>
</evidence>
<feature type="domain" description="PIN" evidence="1">
    <location>
        <begin position="8"/>
        <end position="119"/>
    </location>
</feature>
<dbReference type="SUPFAM" id="SSF88723">
    <property type="entry name" value="PIN domain-like"/>
    <property type="match status" value="1"/>
</dbReference>
<dbReference type="Gene3D" id="3.40.50.1010">
    <property type="entry name" value="5'-nuclease"/>
    <property type="match status" value="1"/>
</dbReference>
<dbReference type="RefSeq" id="WP_191189476.1">
    <property type="nucleotide sequence ID" value="NZ_JACWMY010000006.1"/>
</dbReference>
<proteinExistence type="predicted"/>
<dbReference type="EMBL" id="JACWMY010000006">
    <property type="protein sequence ID" value="MBD1364816.1"/>
    <property type="molecule type" value="Genomic_DNA"/>
</dbReference>
<reference evidence="2 3" key="1">
    <citation type="submission" date="2020-09" db="EMBL/GenBank/DDBJ databases">
        <title>Novel species of Mucilaginibacter isolated from a glacier on the Tibetan Plateau.</title>
        <authorList>
            <person name="Liu Q."/>
            <person name="Xin Y.-H."/>
        </authorList>
    </citation>
    <scope>NUCLEOTIDE SEQUENCE [LARGE SCALE GENOMIC DNA]</scope>
    <source>
        <strain evidence="2 3">ZT4R22</strain>
    </source>
</reference>
<dbReference type="InterPro" id="IPR029060">
    <property type="entry name" value="PIN-like_dom_sf"/>
</dbReference>
<protein>
    <submittedName>
        <fullName evidence="2">PIN domain-containing protein</fullName>
    </submittedName>
</protein>
<evidence type="ECO:0000313" key="3">
    <source>
        <dbReference type="Proteomes" id="UP000606600"/>
    </source>
</evidence>
<sequence length="139" mass="15995">MAYRYLYVDSDVLLDLVLLRTPFFGYTQLLLHESEKRKLELRTSALVFANMNYILSKKNGAQAAKESLRTLRSLINILPFEGDSVDWALSSPFADFEDAIQNHIAIKHNCDIIITRNIKDYKQSTIPVLTAEQFLRTIL</sequence>
<organism evidence="2 3">
    <name type="scientific">Mucilaginibacter pankratovii</name>
    <dbReference type="NCBI Taxonomy" id="2772110"/>
    <lineage>
        <taxon>Bacteria</taxon>
        <taxon>Pseudomonadati</taxon>
        <taxon>Bacteroidota</taxon>
        <taxon>Sphingobacteriia</taxon>
        <taxon>Sphingobacteriales</taxon>
        <taxon>Sphingobacteriaceae</taxon>
        <taxon>Mucilaginibacter</taxon>
    </lineage>
</organism>